<gene>
    <name evidence="1" type="ORF">RHODO2019_18510</name>
</gene>
<proteinExistence type="predicted"/>
<keyword evidence="2" id="KW-1185">Reference proteome</keyword>
<name>A0ABY6P5N5_9NOCA</name>
<evidence type="ECO:0000313" key="1">
    <source>
        <dbReference type="EMBL" id="UZJ26985.1"/>
    </source>
</evidence>
<dbReference type="RefSeq" id="WP_265385089.1">
    <property type="nucleotide sequence ID" value="NZ_CP110617.1"/>
</dbReference>
<reference evidence="1" key="1">
    <citation type="submission" date="2022-10" db="EMBL/GenBank/DDBJ databases">
        <title>Rhodococcus sp.75.</title>
        <authorList>
            <person name="Sun M."/>
        </authorList>
    </citation>
    <scope>NUCLEOTIDE SEQUENCE</scope>
    <source>
        <strain evidence="1">75</strain>
        <plasmid evidence="1">unnamed2</plasmid>
    </source>
</reference>
<keyword evidence="1" id="KW-0614">Plasmid</keyword>
<evidence type="ECO:0000313" key="2">
    <source>
        <dbReference type="Proteomes" id="UP001164965"/>
    </source>
</evidence>
<dbReference type="EMBL" id="CP110617">
    <property type="protein sequence ID" value="UZJ26985.1"/>
    <property type="molecule type" value="Genomic_DNA"/>
</dbReference>
<dbReference type="Proteomes" id="UP001164965">
    <property type="component" value="Plasmid unnamed2"/>
</dbReference>
<sequence length="152" mass="15820">MVTTHRASSALASSGRGGQSTAALVSELIAKNPDRDGSGWLSLTAELWSSQAVTPNLQSALLTILAARTDLTLQGTVYDRLGRPGIAVGADDRHKAPALHHTAIFDPTTGALLSWENVALEAGGLPINAPATIAYTLWLSSGFTQDTTTTIP</sequence>
<accession>A0ABY6P5N5</accession>
<organism evidence="1 2">
    <name type="scientific">Rhodococcus antarcticus</name>
    <dbReference type="NCBI Taxonomy" id="2987751"/>
    <lineage>
        <taxon>Bacteria</taxon>
        <taxon>Bacillati</taxon>
        <taxon>Actinomycetota</taxon>
        <taxon>Actinomycetes</taxon>
        <taxon>Mycobacteriales</taxon>
        <taxon>Nocardiaceae</taxon>
        <taxon>Rhodococcus</taxon>
    </lineage>
</organism>
<protein>
    <submittedName>
        <fullName evidence="1">Uncharacterized protein</fullName>
    </submittedName>
</protein>
<geneLocation type="plasmid" evidence="1 2">
    <name>unnamed2</name>
</geneLocation>